<accession>A0A6N6ML13</accession>
<feature type="signal peptide" evidence="1">
    <location>
        <begin position="1"/>
        <end position="23"/>
    </location>
</feature>
<name>A0A6N6ML13_9FLAO</name>
<evidence type="ECO:0000313" key="3">
    <source>
        <dbReference type="Proteomes" id="UP000441333"/>
    </source>
</evidence>
<comment type="caution">
    <text evidence="2">The sequence shown here is derived from an EMBL/GenBank/DDBJ whole genome shotgun (WGS) entry which is preliminary data.</text>
</comment>
<proteinExistence type="predicted"/>
<dbReference type="Pfam" id="PF14059">
    <property type="entry name" value="DUF4251"/>
    <property type="match status" value="1"/>
</dbReference>
<dbReference type="AlphaFoldDB" id="A0A6N6ML13"/>
<keyword evidence="3" id="KW-1185">Reference proteome</keyword>
<dbReference type="RefSeq" id="WP_150935966.1">
    <property type="nucleotide sequence ID" value="NZ_WAAT01000004.1"/>
</dbReference>
<dbReference type="EMBL" id="WAAT01000004">
    <property type="protein sequence ID" value="KAB1071336.1"/>
    <property type="molecule type" value="Genomic_DNA"/>
</dbReference>
<dbReference type="Proteomes" id="UP000441333">
    <property type="component" value="Unassembled WGS sequence"/>
</dbReference>
<gene>
    <name evidence="2" type="ORF">F6U93_01000</name>
</gene>
<dbReference type="InterPro" id="IPR025347">
    <property type="entry name" value="DUF4251"/>
</dbReference>
<keyword evidence="1" id="KW-0732">Signal</keyword>
<evidence type="ECO:0000313" key="2">
    <source>
        <dbReference type="EMBL" id="KAB1071336.1"/>
    </source>
</evidence>
<feature type="chain" id="PRO_5026839522" evidence="1">
    <location>
        <begin position="24"/>
        <end position="188"/>
    </location>
</feature>
<protein>
    <submittedName>
        <fullName evidence="2">DUF4251 domain-containing protein</fullName>
    </submittedName>
</protein>
<evidence type="ECO:0000256" key="1">
    <source>
        <dbReference type="SAM" id="SignalP"/>
    </source>
</evidence>
<dbReference type="Gene3D" id="2.40.128.410">
    <property type="match status" value="1"/>
</dbReference>
<organism evidence="2 3">
    <name type="scientific">Pseudotamlana haliotis</name>
    <dbReference type="NCBI Taxonomy" id="2614804"/>
    <lineage>
        <taxon>Bacteria</taxon>
        <taxon>Pseudomonadati</taxon>
        <taxon>Bacteroidota</taxon>
        <taxon>Flavobacteriia</taxon>
        <taxon>Flavobacteriales</taxon>
        <taxon>Flavobacteriaceae</taxon>
        <taxon>Pseudotamlana</taxon>
    </lineage>
</organism>
<dbReference type="PROSITE" id="PS51257">
    <property type="entry name" value="PROKAR_LIPOPROTEIN"/>
    <property type="match status" value="1"/>
</dbReference>
<sequence>MKTIYLKLAVSVFALSLIACVSSKTPASPAEISHLESLLNKKKFTIESDWAHPIASMAMQEASMLLGPGNNPSAINLIGNSNFLTVSGDSISSYLPYFGERQGGGSYGGDDTTIEFKGLMRNYKIKQKKDSSYDISFEAKSHSENFNVNINVFPNLKTTMILSGSTRTVIRYTGKMAALSKGSTSKNN</sequence>
<reference evidence="2 3" key="1">
    <citation type="submission" date="2019-09" db="EMBL/GenBank/DDBJ databases">
        <authorList>
            <person name="Cao W.R."/>
        </authorList>
    </citation>
    <scope>NUCLEOTIDE SEQUENCE [LARGE SCALE GENOMIC DNA]</scope>
    <source>
        <strain evidence="2 3">B1N29</strain>
    </source>
</reference>